<keyword evidence="2" id="KW-1185">Reference proteome</keyword>
<organism evidence="1 2">
    <name type="scientific">Streptomyces zhihengii</name>
    <dbReference type="NCBI Taxonomy" id="1818004"/>
    <lineage>
        <taxon>Bacteria</taxon>
        <taxon>Bacillati</taxon>
        <taxon>Actinomycetota</taxon>
        <taxon>Actinomycetes</taxon>
        <taxon>Kitasatosporales</taxon>
        <taxon>Streptomycetaceae</taxon>
        <taxon>Streptomyces</taxon>
    </lineage>
</organism>
<comment type="caution">
    <text evidence="1">The sequence shown here is derived from an EMBL/GenBank/DDBJ whole genome shotgun (WGS) entry which is preliminary data.</text>
</comment>
<reference evidence="1 2" key="1">
    <citation type="journal article" date="2016" name="Arch. Microbiol.">
        <title>Streptomyces zhihengii sp. nov., isolated from rhizospheric soil of Psammosilene tunicoides.</title>
        <authorList>
            <person name="Huang M.J."/>
            <person name="Fei J.J."/>
            <person name="Salam N."/>
            <person name="Kim C.J."/>
            <person name="Hozzein W.N."/>
            <person name="Xiao M."/>
            <person name="Huang H.Q."/>
            <person name="Li W.J."/>
        </authorList>
    </citation>
    <scope>NUCLEOTIDE SEQUENCE [LARGE SCALE GENOMIC DNA]</scope>
    <source>
        <strain evidence="1 2">YIM T102</strain>
    </source>
</reference>
<dbReference type="RefSeq" id="WP_205372208.1">
    <property type="nucleotide sequence ID" value="NZ_JAFEJA010000001.1"/>
</dbReference>
<evidence type="ECO:0000313" key="1">
    <source>
        <dbReference type="EMBL" id="MBM9617878.1"/>
    </source>
</evidence>
<accession>A0ABS2UK13</accession>
<dbReference type="EMBL" id="JAFEJA010000001">
    <property type="protein sequence ID" value="MBM9617878.1"/>
    <property type="molecule type" value="Genomic_DNA"/>
</dbReference>
<gene>
    <name evidence="1" type="ORF">JE024_03820</name>
</gene>
<protein>
    <submittedName>
        <fullName evidence="1">Uncharacterized protein</fullName>
    </submittedName>
</protein>
<sequence>MRSESTGGAGLAVPMAWLCAEYTADVILRTGGLVAPGSLEFRAGHRALALTVHLCEGGGADTFASGGAQDTDHWLALTACGHPWPAWVEERLAARAAREGHDGPDLALATATWHWLRTTEVYAADLGDLEPWHPSRPLPGTVDESSKVWTPAWELGVPLGHLAVHLW</sequence>
<name>A0ABS2UK13_9ACTN</name>
<evidence type="ECO:0000313" key="2">
    <source>
        <dbReference type="Proteomes" id="UP000664109"/>
    </source>
</evidence>
<proteinExistence type="predicted"/>
<dbReference type="Proteomes" id="UP000664109">
    <property type="component" value="Unassembled WGS sequence"/>
</dbReference>